<proteinExistence type="predicted"/>
<evidence type="ECO:0000313" key="1">
    <source>
        <dbReference type="EMBL" id="KAF0457801.1"/>
    </source>
</evidence>
<reference evidence="1 2" key="1">
    <citation type="journal article" date="2019" name="Environ. Microbiol.">
        <title>At the nexus of three kingdoms: the genome of the mycorrhizal fungus Gigaspora margarita provides insights into plant, endobacterial and fungal interactions.</title>
        <authorList>
            <person name="Venice F."/>
            <person name="Ghignone S."/>
            <person name="Salvioli di Fossalunga A."/>
            <person name="Amselem J."/>
            <person name="Novero M."/>
            <person name="Xianan X."/>
            <person name="Sedzielewska Toro K."/>
            <person name="Morin E."/>
            <person name="Lipzen A."/>
            <person name="Grigoriev I.V."/>
            <person name="Henrissat B."/>
            <person name="Martin F.M."/>
            <person name="Bonfante P."/>
        </authorList>
    </citation>
    <scope>NUCLEOTIDE SEQUENCE [LARGE SCALE GENOMIC DNA]</scope>
    <source>
        <strain evidence="1 2">BEG34</strain>
    </source>
</reference>
<dbReference type="EMBL" id="WTPW01001091">
    <property type="protein sequence ID" value="KAF0457801.1"/>
    <property type="molecule type" value="Genomic_DNA"/>
</dbReference>
<dbReference type="Proteomes" id="UP000439903">
    <property type="component" value="Unassembled WGS sequence"/>
</dbReference>
<comment type="caution">
    <text evidence="1">The sequence shown here is derived from an EMBL/GenBank/DDBJ whole genome shotgun (WGS) entry which is preliminary data.</text>
</comment>
<name>A0A8H3XGE5_GIGMA</name>
<dbReference type="AlphaFoldDB" id="A0A8H3XGE5"/>
<evidence type="ECO:0000313" key="2">
    <source>
        <dbReference type="Proteomes" id="UP000439903"/>
    </source>
</evidence>
<protein>
    <submittedName>
        <fullName evidence="1">Uncharacterized protein</fullName>
    </submittedName>
</protein>
<gene>
    <name evidence="1" type="ORF">F8M41_001143</name>
</gene>
<accession>A0A8H3XGE5</accession>
<organism evidence="1 2">
    <name type="scientific">Gigaspora margarita</name>
    <dbReference type="NCBI Taxonomy" id="4874"/>
    <lineage>
        <taxon>Eukaryota</taxon>
        <taxon>Fungi</taxon>
        <taxon>Fungi incertae sedis</taxon>
        <taxon>Mucoromycota</taxon>
        <taxon>Glomeromycotina</taxon>
        <taxon>Glomeromycetes</taxon>
        <taxon>Diversisporales</taxon>
        <taxon>Gigasporaceae</taxon>
        <taxon>Gigaspora</taxon>
    </lineage>
</organism>
<keyword evidence="2" id="KW-1185">Reference proteome</keyword>
<sequence>MEISNCWFGKIASSNDTEFKDWLKKITSSNNNEIGLNNDQICGWLRSSNDSEIKDLCAKLDSSNDNEIKNLLEKIANNEIAKQFLNADKVMKPLPISKHPDEMYTSKCINTKLISKEIKAQADSVQINLDITEI</sequence>